<dbReference type="AlphaFoldDB" id="A0A5C8PAM4"/>
<feature type="compositionally biased region" description="Basic and acidic residues" evidence="1">
    <location>
        <begin position="42"/>
        <end position="53"/>
    </location>
</feature>
<gene>
    <name evidence="3" type="ORF">FHP25_33645</name>
</gene>
<accession>A0A5C8PAM4</accession>
<evidence type="ECO:0000313" key="3">
    <source>
        <dbReference type="EMBL" id="TXL70598.1"/>
    </source>
</evidence>
<name>A0A5C8PAM4_9HYPH</name>
<evidence type="ECO:0000256" key="1">
    <source>
        <dbReference type="SAM" id="MobiDB-lite"/>
    </source>
</evidence>
<comment type="caution">
    <text evidence="3">The sequence shown here is derived from an EMBL/GenBank/DDBJ whole genome shotgun (WGS) entry which is preliminary data.</text>
</comment>
<evidence type="ECO:0000256" key="2">
    <source>
        <dbReference type="SAM" id="SignalP"/>
    </source>
</evidence>
<proteinExistence type="predicted"/>
<dbReference type="RefSeq" id="WP_147851392.1">
    <property type="nucleotide sequence ID" value="NZ_VDUZ01000056.1"/>
</dbReference>
<feature type="region of interest" description="Disordered" evidence="1">
    <location>
        <begin position="42"/>
        <end position="62"/>
    </location>
</feature>
<dbReference type="EMBL" id="VDUZ01000056">
    <property type="protein sequence ID" value="TXL70598.1"/>
    <property type="molecule type" value="Genomic_DNA"/>
</dbReference>
<organism evidence="3 4">
    <name type="scientific">Vineibacter terrae</name>
    <dbReference type="NCBI Taxonomy" id="2586908"/>
    <lineage>
        <taxon>Bacteria</taxon>
        <taxon>Pseudomonadati</taxon>
        <taxon>Pseudomonadota</taxon>
        <taxon>Alphaproteobacteria</taxon>
        <taxon>Hyphomicrobiales</taxon>
        <taxon>Vineibacter</taxon>
    </lineage>
</organism>
<feature type="signal peptide" evidence="2">
    <location>
        <begin position="1"/>
        <end position="25"/>
    </location>
</feature>
<evidence type="ECO:0008006" key="5">
    <source>
        <dbReference type="Google" id="ProtNLM"/>
    </source>
</evidence>
<evidence type="ECO:0000313" key="4">
    <source>
        <dbReference type="Proteomes" id="UP000321638"/>
    </source>
</evidence>
<keyword evidence="4" id="KW-1185">Reference proteome</keyword>
<sequence length="108" mass="12488">MSRSRTFIAALVAGIIGLGVAQAGAEDWRHQDGRYWDWRDRNHDGRIDRRDGPPRGYYPAERYHDRRSTTYRPEGSCRFQTRRGVITGYKPVGKDRCCIETRNGPSCQ</sequence>
<dbReference type="OrthoDB" id="9890594at2"/>
<keyword evidence="2" id="KW-0732">Signal</keyword>
<dbReference type="Proteomes" id="UP000321638">
    <property type="component" value="Unassembled WGS sequence"/>
</dbReference>
<reference evidence="3 4" key="1">
    <citation type="submission" date="2019-06" db="EMBL/GenBank/DDBJ databases">
        <title>New taxonomy in bacterial strain CC-CFT640, isolated from vineyard.</title>
        <authorList>
            <person name="Lin S.-Y."/>
            <person name="Tsai C.-F."/>
            <person name="Young C.-C."/>
        </authorList>
    </citation>
    <scope>NUCLEOTIDE SEQUENCE [LARGE SCALE GENOMIC DNA]</scope>
    <source>
        <strain evidence="3 4">CC-CFT640</strain>
    </source>
</reference>
<protein>
    <recommendedName>
        <fullName evidence="5">EF-hand domain-containing protein</fullName>
    </recommendedName>
</protein>
<feature type="chain" id="PRO_5022845838" description="EF-hand domain-containing protein" evidence="2">
    <location>
        <begin position="26"/>
        <end position="108"/>
    </location>
</feature>